<dbReference type="OrthoDB" id="2424459at2759"/>
<feature type="region of interest" description="Disordered" evidence="1">
    <location>
        <begin position="99"/>
        <end position="128"/>
    </location>
</feature>
<sequence length="128" mass="14638">MLRGDYPQQRVQAIRSVDKSVPLNAVPPATPDEIYHVDTHPDPETQKEIVLWDDILQAFKNAELVRHKTWVVPFLKSKDFTIRHAGHHSGCGRGYYSNRPQDYNSSNPTAGLSTTATTNLREHDERWC</sequence>
<keyword evidence="3" id="KW-1185">Reference proteome</keyword>
<dbReference type="Proteomes" id="UP000078512">
    <property type="component" value="Unassembled WGS sequence"/>
</dbReference>
<organism evidence="2 3">
    <name type="scientific">Linnemannia elongata AG-77</name>
    <dbReference type="NCBI Taxonomy" id="1314771"/>
    <lineage>
        <taxon>Eukaryota</taxon>
        <taxon>Fungi</taxon>
        <taxon>Fungi incertae sedis</taxon>
        <taxon>Mucoromycota</taxon>
        <taxon>Mortierellomycotina</taxon>
        <taxon>Mortierellomycetes</taxon>
        <taxon>Mortierellales</taxon>
        <taxon>Mortierellaceae</taxon>
        <taxon>Linnemannia</taxon>
    </lineage>
</organism>
<gene>
    <name evidence="2" type="ORF">K457DRAFT_1822282</name>
</gene>
<accession>A0A197JM73</accession>
<evidence type="ECO:0000256" key="1">
    <source>
        <dbReference type="SAM" id="MobiDB-lite"/>
    </source>
</evidence>
<name>A0A197JM73_9FUNG</name>
<protein>
    <submittedName>
        <fullName evidence="2">Uncharacterized protein</fullName>
    </submittedName>
</protein>
<feature type="compositionally biased region" description="Polar residues" evidence="1">
    <location>
        <begin position="99"/>
        <end position="119"/>
    </location>
</feature>
<evidence type="ECO:0000313" key="3">
    <source>
        <dbReference type="Proteomes" id="UP000078512"/>
    </source>
</evidence>
<dbReference type="EMBL" id="KV442068">
    <property type="protein sequence ID" value="OAQ26347.1"/>
    <property type="molecule type" value="Genomic_DNA"/>
</dbReference>
<proteinExistence type="predicted"/>
<evidence type="ECO:0000313" key="2">
    <source>
        <dbReference type="EMBL" id="OAQ26347.1"/>
    </source>
</evidence>
<dbReference type="AlphaFoldDB" id="A0A197JM73"/>
<reference evidence="2 3" key="1">
    <citation type="submission" date="2016-05" db="EMBL/GenBank/DDBJ databases">
        <title>Genome sequencing reveals origins of a unique bacterial endosymbiosis in the earliest lineages of terrestrial Fungi.</title>
        <authorList>
            <consortium name="DOE Joint Genome Institute"/>
            <person name="Uehling J."/>
            <person name="Gryganskyi A."/>
            <person name="Hameed K."/>
            <person name="Tschaplinski T."/>
            <person name="Misztal P."/>
            <person name="Wu S."/>
            <person name="Desiro A."/>
            <person name="Vande Pol N."/>
            <person name="Du Z.-Y."/>
            <person name="Zienkiewicz A."/>
            <person name="Zienkiewicz K."/>
            <person name="Morin E."/>
            <person name="Tisserant E."/>
            <person name="Splivallo R."/>
            <person name="Hainaut M."/>
            <person name="Henrissat B."/>
            <person name="Ohm R."/>
            <person name="Kuo A."/>
            <person name="Yan J."/>
            <person name="Lipzen A."/>
            <person name="Nolan M."/>
            <person name="Labutti K."/>
            <person name="Barry K."/>
            <person name="Goldstein A."/>
            <person name="Labbe J."/>
            <person name="Schadt C."/>
            <person name="Tuskan G."/>
            <person name="Grigoriev I."/>
            <person name="Martin F."/>
            <person name="Vilgalys R."/>
            <person name="Bonito G."/>
        </authorList>
    </citation>
    <scope>NUCLEOTIDE SEQUENCE [LARGE SCALE GENOMIC DNA]</scope>
    <source>
        <strain evidence="2 3">AG-77</strain>
    </source>
</reference>